<comment type="caution">
    <text evidence="1">The sequence shown here is derived from an EMBL/GenBank/DDBJ whole genome shotgun (WGS) entry which is preliminary data.</text>
</comment>
<dbReference type="EMBL" id="LAZR01000129">
    <property type="protein sequence ID" value="KKN88372.1"/>
    <property type="molecule type" value="Genomic_DNA"/>
</dbReference>
<reference evidence="1" key="1">
    <citation type="journal article" date="2015" name="Nature">
        <title>Complex archaea that bridge the gap between prokaryotes and eukaryotes.</title>
        <authorList>
            <person name="Spang A."/>
            <person name="Saw J.H."/>
            <person name="Jorgensen S.L."/>
            <person name="Zaremba-Niedzwiedzka K."/>
            <person name="Martijn J."/>
            <person name="Lind A.E."/>
            <person name="van Eijk R."/>
            <person name="Schleper C."/>
            <person name="Guy L."/>
            <person name="Ettema T.J."/>
        </authorList>
    </citation>
    <scope>NUCLEOTIDE SEQUENCE</scope>
</reference>
<organism evidence="1">
    <name type="scientific">marine sediment metagenome</name>
    <dbReference type="NCBI Taxonomy" id="412755"/>
    <lineage>
        <taxon>unclassified sequences</taxon>
        <taxon>metagenomes</taxon>
        <taxon>ecological metagenomes</taxon>
    </lineage>
</organism>
<protein>
    <submittedName>
        <fullName evidence="1">Uncharacterized protein</fullName>
    </submittedName>
</protein>
<evidence type="ECO:0000313" key="1">
    <source>
        <dbReference type="EMBL" id="KKN88372.1"/>
    </source>
</evidence>
<gene>
    <name evidence="1" type="ORF">LCGC14_0249350</name>
</gene>
<sequence>MAKFKAPSAAVLTARAKKAGRAGTEKARIQWFIKEVLNKHRITMRGRMFLAVSLLRDKTSKNISRPVTKGKAGRVTNRSKPGEFPKAETTQLLLSIFSDVRTSRSQVIEGFVGTPLDYGVILETSKRLDRPFLLRTLNEEMSTIRKILTGPIR</sequence>
<proteinExistence type="predicted"/>
<accession>A0A0F9ULP7</accession>
<name>A0A0F9ULP7_9ZZZZ</name>
<dbReference type="AlphaFoldDB" id="A0A0F9ULP7"/>